<comment type="caution">
    <text evidence="9">The sequence shown here is derived from an EMBL/GenBank/DDBJ whole genome shotgun (WGS) entry which is preliminary data.</text>
</comment>
<keyword evidence="3" id="KW-0858">Xylan degradation</keyword>
<evidence type="ECO:0000256" key="4">
    <source>
        <dbReference type="ARBA" id="ARBA00022729"/>
    </source>
</evidence>
<dbReference type="InterPro" id="IPR011992">
    <property type="entry name" value="EF-hand-dom_pair"/>
</dbReference>
<dbReference type="Pfam" id="PF01738">
    <property type="entry name" value="DLH"/>
    <property type="match status" value="1"/>
</dbReference>
<keyword evidence="7" id="KW-0624">Polysaccharide degradation</keyword>
<evidence type="ECO:0000256" key="7">
    <source>
        <dbReference type="ARBA" id="ARBA00023326"/>
    </source>
</evidence>
<keyword evidence="4" id="KW-0732">Signal</keyword>
<dbReference type="Gene3D" id="1.10.238.10">
    <property type="entry name" value="EF-hand"/>
    <property type="match status" value="1"/>
</dbReference>
<dbReference type="Proteomes" id="UP001204798">
    <property type="component" value="Unassembled WGS sequence"/>
</dbReference>
<dbReference type="SUPFAM" id="SSF47473">
    <property type="entry name" value="EF-hand"/>
    <property type="match status" value="1"/>
</dbReference>
<dbReference type="PANTHER" id="PTHR38050">
    <property type="match status" value="1"/>
</dbReference>
<dbReference type="InterPro" id="IPR002048">
    <property type="entry name" value="EF_hand_dom"/>
</dbReference>
<evidence type="ECO:0000256" key="6">
    <source>
        <dbReference type="ARBA" id="ARBA00023277"/>
    </source>
</evidence>
<accession>A0ABT2EPF5</accession>
<evidence type="ECO:0000256" key="1">
    <source>
        <dbReference type="ARBA" id="ARBA00004613"/>
    </source>
</evidence>
<keyword evidence="2" id="KW-0964">Secreted</keyword>
<dbReference type="PANTHER" id="PTHR38050:SF2">
    <property type="entry name" value="FERULOYL ESTERASE C-RELATED"/>
    <property type="match status" value="1"/>
</dbReference>
<comment type="subcellular location">
    <subcellularLocation>
        <location evidence="1">Secreted</location>
    </subcellularLocation>
</comment>
<dbReference type="Pfam" id="PF13202">
    <property type="entry name" value="EF-hand_5"/>
    <property type="match status" value="2"/>
</dbReference>
<keyword evidence="6" id="KW-0119">Carbohydrate metabolism</keyword>
<sequence length="410" mass="44817">MRVTVVGWIILLICLLVCLGNTQWQRWRDIGVSKAAPRLTKLFKKLDRNGDGKLSREELMQMPGLVRLLSVADADKDGALTAEEIIAYMNQLATKRLQSATPPPDAPYIQTEHRITVDGRERTFIVQEPKVKKGKLPVVFVFHGGGGRGINMAAVGFRDMVAEEQFLAVYPDGWKGNWNDGRNAPSIASHREGVDDVKFVRAIVEYLASRYDIDRSRIFATGASNGGIFCHYLAAKASDLFAGIAPIIGGMAEPVAKTFNPSHPISLLVIQGDADPLVPINGGPIAGSDRRGRIISTDEMLKKYLAHNGITAAPKVEQLPDTDPNDGTVTVVYRWPPGRDGVRVEYYLVKGGGHTVPGIGSGGSLREALVGKTSRDFNALKVIWNFFKSCPPRRHSNPKSNEPTSKGVRQ</sequence>
<dbReference type="InterPro" id="IPR002925">
    <property type="entry name" value="Dienelactn_hydro"/>
</dbReference>
<evidence type="ECO:0000256" key="5">
    <source>
        <dbReference type="ARBA" id="ARBA00022801"/>
    </source>
</evidence>
<dbReference type="PROSITE" id="PS50222">
    <property type="entry name" value="EF_HAND_2"/>
    <property type="match status" value="2"/>
</dbReference>
<dbReference type="RefSeq" id="WP_259096668.1">
    <property type="nucleotide sequence ID" value="NZ_CP130454.1"/>
</dbReference>
<dbReference type="EMBL" id="JANUCP010000004">
    <property type="protein sequence ID" value="MCS3919812.1"/>
    <property type="molecule type" value="Genomic_DNA"/>
</dbReference>
<dbReference type="Gene3D" id="3.40.50.1820">
    <property type="entry name" value="alpha/beta hydrolase"/>
    <property type="match status" value="1"/>
</dbReference>
<feature type="domain" description="EF-hand" evidence="8">
    <location>
        <begin position="73"/>
        <end position="95"/>
    </location>
</feature>
<keyword evidence="5" id="KW-0378">Hydrolase</keyword>
<dbReference type="PROSITE" id="PS00018">
    <property type="entry name" value="EF_HAND_1"/>
    <property type="match status" value="2"/>
</dbReference>
<name>A0ABT2EPF5_9BACT</name>
<dbReference type="InterPro" id="IPR043595">
    <property type="entry name" value="FaeB/C/D"/>
</dbReference>
<evidence type="ECO:0000259" key="8">
    <source>
        <dbReference type="PROSITE" id="PS50222"/>
    </source>
</evidence>
<reference evidence="9 10" key="1">
    <citation type="submission" date="2022-08" db="EMBL/GenBank/DDBJ databases">
        <title>Bacterial and archaeal communities from various locations to study Microbial Dark Matter (Phase II).</title>
        <authorList>
            <person name="Stepanauskas R."/>
        </authorList>
    </citation>
    <scope>NUCLEOTIDE SEQUENCE [LARGE SCALE GENOMIC DNA]</scope>
    <source>
        <strain evidence="9 10">PD1</strain>
    </source>
</reference>
<feature type="domain" description="EF-hand" evidence="8">
    <location>
        <begin position="34"/>
        <end position="69"/>
    </location>
</feature>
<evidence type="ECO:0000256" key="2">
    <source>
        <dbReference type="ARBA" id="ARBA00022525"/>
    </source>
</evidence>
<evidence type="ECO:0000256" key="3">
    <source>
        <dbReference type="ARBA" id="ARBA00022651"/>
    </source>
</evidence>
<proteinExistence type="predicted"/>
<dbReference type="InterPro" id="IPR029058">
    <property type="entry name" value="AB_hydrolase_fold"/>
</dbReference>
<dbReference type="SUPFAM" id="SSF53474">
    <property type="entry name" value="alpha/beta-Hydrolases"/>
    <property type="match status" value="1"/>
</dbReference>
<evidence type="ECO:0000313" key="9">
    <source>
        <dbReference type="EMBL" id="MCS3919812.1"/>
    </source>
</evidence>
<dbReference type="CDD" id="cd00051">
    <property type="entry name" value="EFh"/>
    <property type="match status" value="1"/>
</dbReference>
<protein>
    <submittedName>
        <fullName evidence="9">Poly(3-hydroxybutyrate) depolymerase</fullName>
    </submittedName>
</protein>
<keyword evidence="10" id="KW-1185">Reference proteome</keyword>
<organism evidence="9 10">
    <name type="scientific">Candidatus Fervidibacter sacchari</name>
    <dbReference type="NCBI Taxonomy" id="1448929"/>
    <lineage>
        <taxon>Bacteria</taxon>
        <taxon>Candidatus Fervidibacterota</taxon>
        <taxon>Candidatus Fervidibacter</taxon>
    </lineage>
</organism>
<gene>
    <name evidence="9" type="ORF">M2350_002229</name>
</gene>
<dbReference type="SMART" id="SM00054">
    <property type="entry name" value="EFh"/>
    <property type="match status" value="2"/>
</dbReference>
<dbReference type="InterPro" id="IPR018247">
    <property type="entry name" value="EF_Hand_1_Ca_BS"/>
</dbReference>
<evidence type="ECO:0000313" key="10">
    <source>
        <dbReference type="Proteomes" id="UP001204798"/>
    </source>
</evidence>